<dbReference type="InterPro" id="IPR016040">
    <property type="entry name" value="NAD(P)-bd_dom"/>
</dbReference>
<comment type="caution">
    <text evidence="3">The sequence shown here is derived from an EMBL/GenBank/DDBJ whole genome shotgun (WGS) entry which is preliminary data.</text>
</comment>
<dbReference type="PANTHER" id="PTHR12126">
    <property type="entry name" value="NADH-UBIQUINONE OXIDOREDUCTASE 39 KDA SUBUNIT-RELATED"/>
    <property type="match status" value="1"/>
</dbReference>
<feature type="domain" description="NAD(P)-binding" evidence="2">
    <location>
        <begin position="7"/>
        <end position="159"/>
    </location>
</feature>
<dbReference type="RefSeq" id="WP_123271626.1">
    <property type="nucleotide sequence ID" value="NZ_RJJQ01000011.1"/>
</dbReference>
<dbReference type="OrthoDB" id="9774199at2"/>
<proteinExistence type="predicted"/>
<accession>A0A3M9M6X1</accession>
<dbReference type="EMBL" id="RJJQ01000011">
    <property type="protein sequence ID" value="RNI21310.1"/>
    <property type="molecule type" value="Genomic_DNA"/>
</dbReference>
<sequence>MKILVTGATGYVGSRLVPRLLADGHAVRVAVADDPTDLPWWSGQVEVTQMDVLDPDAVSRAVAGVDAVFYLIHGMGGDDFVEQDRRGARNMTAALDRHDVSRVVYLSGIVPPVPREDLSDHIASRLEVEDILAGSNATSIALRAAILLGSGSTSFEIVRQVSERMPVQTLPTWMDSAVQPIAVVDALEALAGALNVDCADRSFDVGGPDRLRYSELLDRYAAVTGIRRAQVEVPLVPEQVVQKAAGRLVDVPAPVVESLIESLRHDMVCHEEDFRTALLPAGHVLLGVEEAIRRSLADAPDDPATADPMAPLPHDPDWAGGGREDSLGSKLAAVVSRAIPDRD</sequence>
<feature type="region of interest" description="Disordered" evidence="1">
    <location>
        <begin position="298"/>
        <end position="326"/>
    </location>
</feature>
<evidence type="ECO:0000259" key="2">
    <source>
        <dbReference type="Pfam" id="PF13460"/>
    </source>
</evidence>
<keyword evidence="4" id="KW-1185">Reference proteome</keyword>
<dbReference type="Pfam" id="PF13460">
    <property type="entry name" value="NAD_binding_10"/>
    <property type="match status" value="1"/>
</dbReference>
<evidence type="ECO:0000313" key="3">
    <source>
        <dbReference type="EMBL" id="RNI21310.1"/>
    </source>
</evidence>
<feature type="compositionally biased region" description="Basic and acidic residues" evidence="1">
    <location>
        <begin position="314"/>
        <end position="326"/>
    </location>
</feature>
<dbReference type="InterPro" id="IPR051207">
    <property type="entry name" value="ComplexI_NDUFA9_subunit"/>
</dbReference>
<evidence type="ECO:0000256" key="1">
    <source>
        <dbReference type="SAM" id="MobiDB-lite"/>
    </source>
</evidence>
<dbReference type="SUPFAM" id="SSF51735">
    <property type="entry name" value="NAD(P)-binding Rossmann-fold domains"/>
    <property type="match status" value="1"/>
</dbReference>
<name>A0A3M9M6X1_9MICO</name>
<dbReference type="Proteomes" id="UP000271678">
    <property type="component" value="Unassembled WGS sequence"/>
</dbReference>
<dbReference type="PANTHER" id="PTHR12126:SF11">
    <property type="entry name" value="NADH DEHYDROGENASE [UBIQUINONE] 1 ALPHA SUBCOMPLEX SUBUNIT 9, MITOCHONDRIAL"/>
    <property type="match status" value="1"/>
</dbReference>
<dbReference type="AlphaFoldDB" id="A0A3M9M6X1"/>
<organism evidence="3 4">
    <name type="scientific">Flexivirga caeni</name>
    <dbReference type="NCBI Taxonomy" id="2294115"/>
    <lineage>
        <taxon>Bacteria</taxon>
        <taxon>Bacillati</taxon>
        <taxon>Actinomycetota</taxon>
        <taxon>Actinomycetes</taxon>
        <taxon>Micrococcales</taxon>
        <taxon>Dermacoccaceae</taxon>
        <taxon>Flexivirga</taxon>
    </lineage>
</organism>
<dbReference type="Gene3D" id="3.40.50.720">
    <property type="entry name" value="NAD(P)-binding Rossmann-like Domain"/>
    <property type="match status" value="1"/>
</dbReference>
<dbReference type="InterPro" id="IPR036291">
    <property type="entry name" value="NAD(P)-bd_dom_sf"/>
</dbReference>
<gene>
    <name evidence="3" type="ORF">EFY87_11495</name>
</gene>
<dbReference type="GO" id="GO:0044877">
    <property type="term" value="F:protein-containing complex binding"/>
    <property type="evidence" value="ECO:0007669"/>
    <property type="project" value="TreeGrafter"/>
</dbReference>
<protein>
    <submittedName>
        <fullName evidence="3">NAD-dependent epimerase/dehydratase family protein</fullName>
    </submittedName>
</protein>
<reference evidence="3 4" key="1">
    <citation type="submission" date="2018-11" db="EMBL/GenBank/DDBJ databases">
        <title>Draft genome of Simplicispira Flexivirga sp. BO-16.</title>
        <authorList>
            <person name="Im W.T."/>
        </authorList>
    </citation>
    <scope>NUCLEOTIDE SEQUENCE [LARGE SCALE GENOMIC DNA]</scope>
    <source>
        <strain evidence="3 4">BO-16</strain>
    </source>
</reference>
<evidence type="ECO:0000313" key="4">
    <source>
        <dbReference type="Proteomes" id="UP000271678"/>
    </source>
</evidence>